<accession>A0A2W4WG06</accession>
<evidence type="ECO:0000313" key="2">
    <source>
        <dbReference type="Proteomes" id="UP000249467"/>
    </source>
</evidence>
<reference evidence="1 2" key="1">
    <citation type="submission" date="2018-04" db="EMBL/GenBank/DDBJ databases">
        <authorList>
            <person name="Go L.Y."/>
            <person name="Mitchell J.A."/>
        </authorList>
    </citation>
    <scope>NUCLEOTIDE SEQUENCE [LARGE SCALE GENOMIC DNA]</scope>
    <source>
        <strain evidence="1">ULC066bin1</strain>
    </source>
</reference>
<dbReference type="EMBL" id="QBML01000008">
    <property type="protein sequence ID" value="PZO42137.1"/>
    <property type="molecule type" value="Genomic_DNA"/>
</dbReference>
<dbReference type="Proteomes" id="UP000249467">
    <property type="component" value="Unassembled WGS sequence"/>
</dbReference>
<dbReference type="AlphaFoldDB" id="A0A2W4WG06"/>
<sequence length="242" mass="27475">MSLVSDFLQAICKFSWHSQPKHLVRLCRSRTEFIIIINEAINASNQEWDQKTIDNVIKYILRDEKSGISVYSSNTLDPLDHGHALAVIAESICQPDFRINRGEKRKLNCSRGTLLIPTSCLPKSTVYEYTPKNNRDFYPANNYHFDLTINDTREFAMAILKGINQRTIAWSILSNEKQLIGSYRLQAAIAYSRCLQIFGKLNPNSPPSNWLDGKTLNASQQIETLKYLAQTSISDSPTSSLN</sequence>
<reference evidence="1 2" key="2">
    <citation type="submission" date="2018-06" db="EMBL/GenBank/DDBJ databases">
        <title>Metagenomic assembly of (sub)arctic Cyanobacteria and their associated microbiome from non-axenic cultures.</title>
        <authorList>
            <person name="Baurain D."/>
        </authorList>
    </citation>
    <scope>NUCLEOTIDE SEQUENCE [LARGE SCALE GENOMIC DNA]</scope>
    <source>
        <strain evidence="1">ULC066bin1</strain>
    </source>
</reference>
<organism evidence="1 2">
    <name type="scientific">Pseudanabaena frigida</name>
    <dbReference type="NCBI Taxonomy" id="945775"/>
    <lineage>
        <taxon>Bacteria</taxon>
        <taxon>Bacillati</taxon>
        <taxon>Cyanobacteriota</taxon>
        <taxon>Cyanophyceae</taxon>
        <taxon>Pseudanabaenales</taxon>
        <taxon>Pseudanabaenaceae</taxon>
        <taxon>Pseudanabaena</taxon>
    </lineage>
</organism>
<proteinExistence type="predicted"/>
<name>A0A2W4WG06_9CYAN</name>
<gene>
    <name evidence="1" type="ORF">DCF19_07800</name>
</gene>
<protein>
    <submittedName>
        <fullName evidence="1">Uncharacterized protein</fullName>
    </submittedName>
</protein>
<evidence type="ECO:0000313" key="1">
    <source>
        <dbReference type="EMBL" id="PZO42137.1"/>
    </source>
</evidence>
<comment type="caution">
    <text evidence="1">The sequence shown here is derived from an EMBL/GenBank/DDBJ whole genome shotgun (WGS) entry which is preliminary data.</text>
</comment>